<name>A0A482TLI6_9FLAO</name>
<evidence type="ECO:0000259" key="1">
    <source>
        <dbReference type="Pfam" id="PF13648"/>
    </source>
</evidence>
<dbReference type="AlphaFoldDB" id="A0A482TLI6"/>
<dbReference type="OrthoDB" id="1438285at2"/>
<dbReference type="Proteomes" id="UP000253235">
    <property type="component" value="Unassembled WGS sequence"/>
</dbReference>
<accession>A0A482TLI6</accession>
<dbReference type="EMBL" id="QNVY02000002">
    <property type="protein sequence ID" value="RYJ52378.1"/>
    <property type="molecule type" value="Genomic_DNA"/>
</dbReference>
<dbReference type="Pfam" id="PF13648">
    <property type="entry name" value="Lipocalin_4"/>
    <property type="match status" value="1"/>
</dbReference>
<sequence>MKKYLFILSILLFSNHIISQEITQENIIGKWKVIKVLKKIENPNLKDIVKSFNTAIFEFKENSDFKLTTADNSKLFSMFTNMTNNSKWKLNKNNYVISIGNQSDGYNILKIIVAEVNGKIIFHLSETELDLEVQKV</sequence>
<feature type="domain" description="Lipocalin-like" evidence="1">
    <location>
        <begin position="27"/>
        <end position="110"/>
    </location>
</feature>
<evidence type="ECO:0000313" key="3">
    <source>
        <dbReference type="Proteomes" id="UP000253235"/>
    </source>
</evidence>
<dbReference type="InterPro" id="IPR024311">
    <property type="entry name" value="Lipocalin-like"/>
</dbReference>
<dbReference type="RefSeq" id="WP_113665566.1">
    <property type="nucleotide sequence ID" value="NZ_QNVY02000002.1"/>
</dbReference>
<protein>
    <recommendedName>
        <fullName evidence="1">Lipocalin-like domain-containing protein</fullName>
    </recommendedName>
</protein>
<proteinExistence type="predicted"/>
<keyword evidence="3" id="KW-1185">Reference proteome</keyword>
<comment type="caution">
    <text evidence="2">The sequence shown here is derived from an EMBL/GenBank/DDBJ whole genome shotgun (WGS) entry which is preliminary data.</text>
</comment>
<organism evidence="2 3">
    <name type="scientific">Flavobacterium petrolei</name>
    <dbReference type="NCBI Taxonomy" id="2259594"/>
    <lineage>
        <taxon>Bacteria</taxon>
        <taxon>Pseudomonadati</taxon>
        <taxon>Bacteroidota</taxon>
        <taxon>Flavobacteriia</taxon>
        <taxon>Flavobacteriales</taxon>
        <taxon>Flavobacteriaceae</taxon>
        <taxon>Flavobacterium</taxon>
    </lineage>
</organism>
<gene>
    <name evidence="2" type="ORF">DR871_009130</name>
</gene>
<evidence type="ECO:0000313" key="2">
    <source>
        <dbReference type="EMBL" id="RYJ52378.1"/>
    </source>
</evidence>
<reference evidence="2 3" key="1">
    <citation type="submission" date="2019-01" db="EMBL/GenBank/DDBJ databases">
        <title>Flavobacterium sp. nov. isolated from arctic soil.</title>
        <authorList>
            <person name="Kim D.-U."/>
        </authorList>
    </citation>
    <scope>NUCLEOTIDE SEQUENCE [LARGE SCALE GENOMIC DNA]</scope>
    <source>
        <strain evidence="2 3">Kopri-42</strain>
    </source>
</reference>